<dbReference type="AlphaFoldDB" id="A0A238J7Z6"/>
<reference evidence="3" key="1">
    <citation type="submission" date="2017-05" db="EMBL/GenBank/DDBJ databases">
        <authorList>
            <person name="Rodrigo-Torres L."/>
            <person name="Arahal R. D."/>
            <person name="Lucena T."/>
        </authorList>
    </citation>
    <scope>NUCLEOTIDE SEQUENCE [LARGE SCALE GENOMIC DNA]</scope>
    <source>
        <strain evidence="3">CECT 8649</strain>
    </source>
</reference>
<evidence type="ECO:0000313" key="3">
    <source>
        <dbReference type="Proteomes" id="UP000225972"/>
    </source>
</evidence>
<dbReference type="Proteomes" id="UP000225972">
    <property type="component" value="Unassembled WGS sequence"/>
</dbReference>
<keyword evidence="3" id="KW-1185">Reference proteome</keyword>
<evidence type="ECO:0000313" key="2">
    <source>
        <dbReference type="EMBL" id="SMX26287.1"/>
    </source>
</evidence>
<proteinExistence type="predicted"/>
<evidence type="ECO:0000256" key="1">
    <source>
        <dbReference type="SAM" id="Phobius"/>
    </source>
</evidence>
<accession>A0A238J7Z6</accession>
<keyword evidence="1" id="KW-0472">Membrane</keyword>
<dbReference type="EMBL" id="FXXP01000001">
    <property type="protein sequence ID" value="SMX26287.1"/>
    <property type="molecule type" value="Genomic_DNA"/>
</dbReference>
<keyword evidence="1" id="KW-0812">Transmembrane</keyword>
<keyword evidence="1" id="KW-1133">Transmembrane helix</keyword>
<feature type="transmembrane region" description="Helical" evidence="1">
    <location>
        <begin position="34"/>
        <end position="54"/>
    </location>
</feature>
<name>A0A238J7Z6_9RHOB</name>
<gene>
    <name evidence="2" type="ORF">TRP8649_00360</name>
</gene>
<dbReference type="RefSeq" id="WP_099242028.1">
    <property type="nucleotide sequence ID" value="NZ_FXXP01000001.1"/>
</dbReference>
<organism evidence="2 3">
    <name type="scientific">Pelagimonas phthalicica</name>
    <dbReference type="NCBI Taxonomy" id="1037362"/>
    <lineage>
        <taxon>Bacteria</taxon>
        <taxon>Pseudomonadati</taxon>
        <taxon>Pseudomonadota</taxon>
        <taxon>Alphaproteobacteria</taxon>
        <taxon>Rhodobacterales</taxon>
        <taxon>Roseobacteraceae</taxon>
        <taxon>Pelagimonas</taxon>
    </lineage>
</organism>
<protein>
    <submittedName>
        <fullName evidence="2">Uncharacterized protein</fullName>
    </submittedName>
</protein>
<sequence length="63" mass="6561">MAIVAILLGSLFGLVAGITGFAFGALTPSQAFMVYLFCGAAMGMVQLLSSVIACKFERLTNRA</sequence>